<dbReference type="eggNOG" id="COG1409">
    <property type="taxonomic scope" value="Bacteria"/>
</dbReference>
<dbReference type="STRING" id="1235802.C823_04671"/>
<reference evidence="2 3" key="1">
    <citation type="journal article" date="2014" name="Genome Announc.">
        <title>Draft genome sequences of the altered schaedler flora, a defined bacterial community from gnotobiotic mice.</title>
        <authorList>
            <person name="Wannemuehler M.J."/>
            <person name="Overstreet A.M."/>
            <person name="Ward D.V."/>
            <person name="Phillips G.J."/>
        </authorList>
    </citation>
    <scope>NUCLEOTIDE SEQUENCE [LARGE SCALE GENOMIC DNA]</scope>
    <source>
        <strain evidence="2 3">ASF492</strain>
    </source>
</reference>
<evidence type="ECO:0000313" key="3">
    <source>
        <dbReference type="Proteomes" id="UP000012589"/>
    </source>
</evidence>
<accession>N2A3R4</accession>
<dbReference type="OrthoDB" id="9787800at2"/>
<protein>
    <recommendedName>
        <fullName evidence="1">Calcineurin-like phosphoesterase domain-containing protein</fullName>
    </recommendedName>
</protein>
<dbReference type="GO" id="GO:0016787">
    <property type="term" value="F:hydrolase activity"/>
    <property type="evidence" value="ECO:0007669"/>
    <property type="project" value="InterPro"/>
</dbReference>
<dbReference type="InterPro" id="IPR004843">
    <property type="entry name" value="Calcineurin-like_PHP"/>
</dbReference>
<gene>
    <name evidence="2" type="ORF">C823_04671</name>
</gene>
<comment type="caution">
    <text evidence="2">The sequence shown here is derived from an EMBL/GenBank/DDBJ whole genome shotgun (WGS) entry which is preliminary data.</text>
</comment>
<dbReference type="AlphaFoldDB" id="N2A3R4"/>
<sequence length="256" mass="30462">MAVWITGDIHGNPQRFSTDIFPEQKEMTKDDVVIILGDFGLVWDYSGENKTEKYWLDWLENKPFTTLFVDGNHDNFDRLDDYPIEKWHGGNVHFIRPSVIHLMRGQIFDIEDKSFFAFGGASSHDISAGILEPDDPDFKEKKKKLDKNPYALYRINHVSWWERELPNEEEMNEGLANLKKQNNQVDYIITHSPYTSLLRQMDGGSGLYQRHRLTDYLQEIKQNVDYKHWMFGHFHQNKTFHWERSSYLYEQIIRIL</sequence>
<feature type="domain" description="Calcineurin-like phosphoesterase" evidence="1">
    <location>
        <begin position="1"/>
        <end position="236"/>
    </location>
</feature>
<dbReference type="CDD" id="cd00838">
    <property type="entry name" value="MPP_superfamily"/>
    <property type="match status" value="1"/>
</dbReference>
<dbReference type="Proteomes" id="UP000012589">
    <property type="component" value="Unassembled WGS sequence"/>
</dbReference>
<dbReference type="Gene3D" id="3.60.21.10">
    <property type="match status" value="1"/>
</dbReference>
<proteinExistence type="predicted"/>
<dbReference type="SUPFAM" id="SSF56300">
    <property type="entry name" value="Metallo-dependent phosphatases"/>
    <property type="match status" value="1"/>
</dbReference>
<dbReference type="EMBL" id="AQFT01000136">
    <property type="protein sequence ID" value="EMZ21098.1"/>
    <property type="molecule type" value="Genomic_DNA"/>
</dbReference>
<evidence type="ECO:0000259" key="1">
    <source>
        <dbReference type="Pfam" id="PF00149"/>
    </source>
</evidence>
<organism evidence="2 3">
    <name type="scientific">Eubacterium plexicaudatum ASF492</name>
    <dbReference type="NCBI Taxonomy" id="1235802"/>
    <lineage>
        <taxon>Bacteria</taxon>
        <taxon>Bacillati</taxon>
        <taxon>Bacillota</taxon>
        <taxon>Clostridia</taxon>
        <taxon>Eubacteriales</taxon>
        <taxon>Eubacteriaceae</taxon>
        <taxon>Eubacterium</taxon>
    </lineage>
</organism>
<name>N2A3R4_9FIRM</name>
<dbReference type="Pfam" id="PF00149">
    <property type="entry name" value="Metallophos"/>
    <property type="match status" value="1"/>
</dbReference>
<dbReference type="InterPro" id="IPR029052">
    <property type="entry name" value="Metallo-depent_PP-like"/>
</dbReference>
<evidence type="ECO:0000313" key="2">
    <source>
        <dbReference type="EMBL" id="EMZ21098.1"/>
    </source>
</evidence>
<keyword evidence="3" id="KW-1185">Reference proteome</keyword>
<dbReference type="HOGENOM" id="CLU_074814_1_1_9"/>
<dbReference type="PATRIC" id="fig|1235802.3.peg.4933"/>